<name>A0A3B0WAI8_9ZZZZ</name>
<protein>
    <recommendedName>
        <fullName evidence="2">DUF1318 domain-containing protein</fullName>
    </recommendedName>
</protein>
<evidence type="ECO:0000313" key="1">
    <source>
        <dbReference type="EMBL" id="VAW49430.1"/>
    </source>
</evidence>
<dbReference type="InterPro" id="IPR008309">
    <property type="entry name" value="YdbL"/>
</dbReference>
<accession>A0A3B0WAI8</accession>
<evidence type="ECO:0008006" key="2">
    <source>
        <dbReference type="Google" id="ProtNLM"/>
    </source>
</evidence>
<reference evidence="1" key="1">
    <citation type="submission" date="2018-06" db="EMBL/GenBank/DDBJ databases">
        <authorList>
            <person name="Zhirakovskaya E."/>
        </authorList>
    </citation>
    <scope>NUCLEOTIDE SEQUENCE</scope>
</reference>
<organism evidence="1">
    <name type="scientific">hydrothermal vent metagenome</name>
    <dbReference type="NCBI Taxonomy" id="652676"/>
    <lineage>
        <taxon>unclassified sequences</taxon>
        <taxon>metagenomes</taxon>
        <taxon>ecological metagenomes</taxon>
    </lineage>
</organism>
<dbReference type="Pfam" id="PF07027">
    <property type="entry name" value="DUF1318"/>
    <property type="match status" value="1"/>
</dbReference>
<gene>
    <name evidence="1" type="ORF">MNBD_GAMMA04-1472</name>
</gene>
<dbReference type="EMBL" id="UOFB01000350">
    <property type="protein sequence ID" value="VAW49430.1"/>
    <property type="molecule type" value="Genomic_DNA"/>
</dbReference>
<proteinExistence type="predicted"/>
<dbReference type="PIRSF" id="PIRSF025560">
    <property type="entry name" value="UCP025560"/>
    <property type="match status" value="1"/>
</dbReference>
<sequence length="117" mass="13498">MKAYKLLQPLIFTIFLMFTSLNVQAMTLTEAKEQLATYKVQGKVGEKVNGFLTVIQDRKATRNLVKLINQERLKHYQKIALHNQLTLQEVEDLAGKKVAEKAKKGHYIQQNGQWVKK</sequence>
<dbReference type="AlphaFoldDB" id="A0A3B0WAI8"/>